<evidence type="ECO:0000313" key="2">
    <source>
        <dbReference type="Proteomes" id="UP000177905"/>
    </source>
</evidence>
<protein>
    <submittedName>
        <fullName evidence="1">Uncharacterized protein</fullName>
    </submittedName>
</protein>
<name>A0A1F4S5R5_UNCSA</name>
<proteinExistence type="predicted"/>
<comment type="caution">
    <text evidence="1">The sequence shown here is derived from an EMBL/GenBank/DDBJ whole genome shotgun (WGS) entry which is preliminary data.</text>
</comment>
<gene>
    <name evidence="1" type="ORF">A2290_05305</name>
</gene>
<organism evidence="1 2">
    <name type="scientific">candidate division WOR-1 bacterium RIFOXYB2_FULL_36_35</name>
    <dbReference type="NCBI Taxonomy" id="1802578"/>
    <lineage>
        <taxon>Bacteria</taxon>
        <taxon>Bacillati</taxon>
        <taxon>Saganbacteria</taxon>
    </lineage>
</organism>
<evidence type="ECO:0000313" key="1">
    <source>
        <dbReference type="EMBL" id="OGC15739.1"/>
    </source>
</evidence>
<dbReference type="Proteomes" id="UP000177905">
    <property type="component" value="Unassembled WGS sequence"/>
</dbReference>
<reference evidence="1 2" key="1">
    <citation type="journal article" date="2016" name="Nat. Commun.">
        <title>Thousands of microbial genomes shed light on interconnected biogeochemical processes in an aquifer system.</title>
        <authorList>
            <person name="Anantharaman K."/>
            <person name="Brown C.T."/>
            <person name="Hug L.A."/>
            <person name="Sharon I."/>
            <person name="Castelle C.J."/>
            <person name="Probst A.J."/>
            <person name="Thomas B.C."/>
            <person name="Singh A."/>
            <person name="Wilkins M.J."/>
            <person name="Karaoz U."/>
            <person name="Brodie E.L."/>
            <person name="Williams K.H."/>
            <person name="Hubbard S.S."/>
            <person name="Banfield J.F."/>
        </authorList>
    </citation>
    <scope>NUCLEOTIDE SEQUENCE [LARGE SCALE GENOMIC DNA]</scope>
</reference>
<accession>A0A1F4S5R5</accession>
<sequence length="404" mass="45838">MRHINLTPIITPRVVVASAIGHRKNPSVSMIREARLDNPNITNGTLFRYVRRAVPTTALKVIGMLKARDVSQSEIKEAVSKSARFEVRRLYGDINPFITSKETHPLIEEGQLMALTPKELIYLYNSESRRAPLEESPNIERILVEFVSRSEKGNLRFSAEDVHMLIESFPHRIYYPSLLALAAHSERISREDLFFLSLCRYFGLREVANIGETKLKDRLVSYEKDQQYRSNAVLRILRTFHSDYIYESFLSSLLCPESETRNNLLIDFGITITEVMRAVVKNPDINLKITAIESGLLPKEVILKVIRGKYPLVTTSKLTDFSRSEKNVMRKAIKAALNQGATKDQIARAAAEGPYAEAKYFVIASRWISSRTLETLICDDTDVGITSTLIHYINGTMLDTSPLL</sequence>
<dbReference type="AlphaFoldDB" id="A0A1F4S5R5"/>
<dbReference type="EMBL" id="MEUA01000017">
    <property type="protein sequence ID" value="OGC15739.1"/>
    <property type="molecule type" value="Genomic_DNA"/>
</dbReference>